<evidence type="ECO:0000259" key="3">
    <source>
        <dbReference type="PROSITE" id="PS01031"/>
    </source>
</evidence>
<evidence type="ECO:0000256" key="2">
    <source>
        <dbReference type="RuleBase" id="RU003616"/>
    </source>
</evidence>
<comment type="caution">
    <text evidence="4">The sequence shown here is derived from an EMBL/GenBank/DDBJ whole genome shotgun (WGS) entry which is preliminary data.</text>
</comment>
<comment type="similarity">
    <text evidence="1 2">Belongs to the small heat shock protein (HSP20) family.</text>
</comment>
<dbReference type="CDD" id="cd06464">
    <property type="entry name" value="ACD_sHsps-like"/>
    <property type="match status" value="1"/>
</dbReference>
<evidence type="ECO:0000256" key="1">
    <source>
        <dbReference type="PROSITE-ProRule" id="PRU00285"/>
    </source>
</evidence>
<name>A0A6B2H0I4_9BACT</name>
<reference evidence="4 5" key="1">
    <citation type="submission" date="2020-01" db="EMBL/GenBank/DDBJ databases">
        <authorList>
            <person name="Kim M.K."/>
        </authorList>
    </citation>
    <scope>NUCLEOTIDE SEQUENCE [LARGE SCALE GENOMIC DNA]</scope>
    <source>
        <strain evidence="4 5">BT213</strain>
    </source>
</reference>
<evidence type="ECO:0000313" key="5">
    <source>
        <dbReference type="Proteomes" id="UP000478546"/>
    </source>
</evidence>
<dbReference type="SUPFAM" id="SSF49764">
    <property type="entry name" value="HSP20-like chaperones"/>
    <property type="match status" value="1"/>
</dbReference>
<sequence>MKSLSRREEQKPAQRNMFSNFFSDIDRMFDDDMFLMPMHLSRFGNSNLPAANIRETDKDYNIELAVPGMKRDDFTIEVDENMISISSEKEENINEDKENYQRREYNYSSFSRSFRLPEAVKADSIKAQYDNGVLHIKVPKAEQNVQRKKRINVD</sequence>
<accession>A0A6B2H0I4</accession>
<dbReference type="InterPro" id="IPR002068">
    <property type="entry name" value="A-crystallin/Hsp20_dom"/>
</dbReference>
<dbReference type="Proteomes" id="UP000478546">
    <property type="component" value="Unassembled WGS sequence"/>
</dbReference>
<dbReference type="InterPro" id="IPR008978">
    <property type="entry name" value="HSP20-like_chaperone"/>
</dbReference>
<feature type="domain" description="SHSP" evidence="3">
    <location>
        <begin position="42"/>
        <end position="154"/>
    </location>
</feature>
<dbReference type="RefSeq" id="WP_162345869.1">
    <property type="nucleotide sequence ID" value="NZ_JAAEAA010000008.1"/>
</dbReference>
<dbReference type="AlphaFoldDB" id="A0A6B2H0I4"/>
<keyword evidence="5" id="KW-1185">Reference proteome</keyword>
<dbReference type="EMBL" id="JAAEAA010000008">
    <property type="protein sequence ID" value="NDK55803.1"/>
    <property type="molecule type" value="Genomic_DNA"/>
</dbReference>
<organism evidence="4 5">
    <name type="scientific">Pontibacter fetidus</name>
    <dbReference type="NCBI Taxonomy" id="2700082"/>
    <lineage>
        <taxon>Bacteria</taxon>
        <taxon>Pseudomonadati</taxon>
        <taxon>Bacteroidota</taxon>
        <taxon>Cytophagia</taxon>
        <taxon>Cytophagales</taxon>
        <taxon>Hymenobacteraceae</taxon>
        <taxon>Pontibacter</taxon>
    </lineage>
</organism>
<proteinExistence type="inferred from homology"/>
<evidence type="ECO:0000313" key="4">
    <source>
        <dbReference type="EMBL" id="NDK55803.1"/>
    </source>
</evidence>
<dbReference type="Pfam" id="PF00011">
    <property type="entry name" value="HSP20"/>
    <property type="match status" value="1"/>
</dbReference>
<dbReference type="Gene3D" id="2.60.40.790">
    <property type="match status" value="1"/>
</dbReference>
<gene>
    <name evidence="4" type="ORF">GWO68_07740</name>
</gene>
<dbReference type="InterPro" id="IPR031107">
    <property type="entry name" value="Small_HSP"/>
</dbReference>
<dbReference type="PROSITE" id="PS01031">
    <property type="entry name" value="SHSP"/>
    <property type="match status" value="1"/>
</dbReference>
<protein>
    <submittedName>
        <fullName evidence="4">Hsp20/alpha crystallin family protein</fullName>
    </submittedName>
</protein>
<dbReference type="PANTHER" id="PTHR11527">
    <property type="entry name" value="HEAT-SHOCK PROTEIN 20 FAMILY MEMBER"/>
    <property type="match status" value="1"/>
</dbReference>